<evidence type="ECO:0000256" key="1">
    <source>
        <dbReference type="SAM" id="MobiDB-lite"/>
    </source>
</evidence>
<reference evidence="4 5" key="2">
    <citation type="journal article" date="2015" name="Genome Announc.">
        <title>Draft Genome Sequence of Lactobacillus fermentum NB-22.</title>
        <authorList>
            <person name="Chaplin A.V."/>
            <person name="Shkoporov A.N."/>
            <person name="Efimov B.A."/>
            <person name="Pikina A.P."/>
            <person name="Borisova O.Y."/>
            <person name="Gladko I.A."/>
            <person name="Postnikova E.A."/>
            <person name="Lordkipanidze A.E."/>
            <person name="Kafarskaia L.I."/>
        </authorList>
    </citation>
    <scope>NUCLEOTIDE SEQUENCE [LARGE SCALE GENOMIC DNA]</scope>
    <source>
        <strain evidence="4 5">NB-22</strain>
    </source>
</reference>
<gene>
    <name evidence="4" type="ORF">NB22_03780</name>
</gene>
<feature type="chain" id="PRO_5039059920" description="DUF4767 domain-containing protein" evidence="2">
    <location>
        <begin position="20"/>
        <end position="211"/>
    </location>
</feature>
<sequence length="211" mass="22083">MHKIITSTLTLGAALFLLAGCSSSSSSSKTASSSSTTAKKSSSAQTSSSTSSQSSQAETSSASSSQVAATSSTPWNSAKAQQLRSFMNSWGPSMHQSYAELSPGDYQWFGGVNNTIGSYEGDGSTFEWSTTGTGNYDYNVVAMYNYNKSPQGDGNASTNIGEYHITYAFAYHNGQPVALVSQSTNGGMVWTPTKNATVQSNWARIAGSATN</sequence>
<comment type="caution">
    <text evidence="4">The sequence shown here is derived from an EMBL/GenBank/DDBJ whole genome shotgun (WGS) entry which is preliminary data.</text>
</comment>
<organism evidence="4 5">
    <name type="scientific">Limosilactobacillus fermentum NB-22</name>
    <dbReference type="NCBI Taxonomy" id="1408443"/>
    <lineage>
        <taxon>Bacteria</taxon>
        <taxon>Bacillati</taxon>
        <taxon>Bacillota</taxon>
        <taxon>Bacilli</taxon>
        <taxon>Lactobacillales</taxon>
        <taxon>Lactobacillaceae</taxon>
        <taxon>Limosilactobacillus</taxon>
    </lineage>
</organism>
<dbReference type="RefSeq" id="WP_023465861.1">
    <property type="nucleotide sequence ID" value="NZ_KI546230.1"/>
</dbReference>
<proteinExistence type="predicted"/>
<accession>A0A829M075</accession>
<dbReference type="GeneID" id="83715559"/>
<feature type="compositionally biased region" description="Low complexity" evidence="1">
    <location>
        <begin position="23"/>
        <end position="73"/>
    </location>
</feature>
<dbReference type="InterPro" id="IPR031927">
    <property type="entry name" value="DUF4767"/>
</dbReference>
<name>A0A829M075_LIMFE</name>
<dbReference type="Proteomes" id="UP000018412">
    <property type="component" value="Unassembled WGS sequence"/>
</dbReference>
<evidence type="ECO:0000313" key="5">
    <source>
        <dbReference type="Proteomes" id="UP000018412"/>
    </source>
</evidence>
<evidence type="ECO:0000313" key="4">
    <source>
        <dbReference type="EMBL" id="ESS01616.1"/>
    </source>
</evidence>
<keyword evidence="2" id="KW-0732">Signal</keyword>
<dbReference type="EMBL" id="AYHA01000080">
    <property type="protein sequence ID" value="ESS01616.1"/>
    <property type="molecule type" value="Genomic_DNA"/>
</dbReference>
<reference evidence="5" key="1">
    <citation type="submission" date="2013-10" db="EMBL/GenBank/DDBJ databases">
        <title>Draft genome sequence of Lactobacillus fermentum NB-22.</title>
        <authorList>
            <person name="Chaplin A.V."/>
            <person name="Shkoporov A.N."/>
            <person name="Khokhlova E.V."/>
            <person name="Efimov B.A."/>
            <person name="Kafarskaia L.I."/>
        </authorList>
    </citation>
    <scope>NUCLEOTIDE SEQUENCE [LARGE SCALE GENOMIC DNA]</scope>
    <source>
        <strain evidence="5">NB-22</strain>
    </source>
</reference>
<feature type="signal peptide" evidence="2">
    <location>
        <begin position="1"/>
        <end position="19"/>
    </location>
</feature>
<protein>
    <recommendedName>
        <fullName evidence="3">DUF4767 domain-containing protein</fullName>
    </recommendedName>
</protein>
<dbReference type="Pfam" id="PF15983">
    <property type="entry name" value="DUF4767"/>
    <property type="match status" value="1"/>
</dbReference>
<dbReference type="AlphaFoldDB" id="A0A829M075"/>
<feature type="domain" description="DUF4767" evidence="3">
    <location>
        <begin position="74"/>
        <end position="206"/>
    </location>
</feature>
<evidence type="ECO:0000259" key="3">
    <source>
        <dbReference type="Pfam" id="PF15983"/>
    </source>
</evidence>
<dbReference type="PROSITE" id="PS51257">
    <property type="entry name" value="PROKAR_LIPOPROTEIN"/>
    <property type="match status" value="1"/>
</dbReference>
<evidence type="ECO:0000256" key="2">
    <source>
        <dbReference type="SAM" id="SignalP"/>
    </source>
</evidence>
<feature type="region of interest" description="Disordered" evidence="1">
    <location>
        <begin position="23"/>
        <end position="76"/>
    </location>
</feature>